<reference evidence="8" key="3">
    <citation type="journal article" date="2018" name="Genome Biol.">
        <title>SKESA: strategic k-mer extension for scrupulous assemblies.</title>
        <authorList>
            <person name="Souvorov A."/>
            <person name="Agarwala R."/>
            <person name="Lipman D.J."/>
        </authorList>
    </citation>
    <scope>NUCLEOTIDE SEQUENCE</scope>
    <source>
        <strain evidence="9">Escherichia coli</strain>
        <strain evidence="8">EuSCAPE_DE065</strain>
    </source>
</reference>
<dbReference type="GeneID" id="75170485"/>
<dbReference type="Proteomes" id="UP000640866">
    <property type="component" value="Unassembled WGS sequence"/>
</dbReference>
<dbReference type="EMBL" id="CP058571">
    <property type="protein sequence ID" value="QLG58764.1"/>
    <property type="molecule type" value="Genomic_DNA"/>
</dbReference>
<dbReference type="EMBL" id="WTRX01000004">
    <property type="protein sequence ID" value="MWU30080.1"/>
    <property type="molecule type" value="Genomic_DNA"/>
</dbReference>
<evidence type="ECO:0000313" key="45">
    <source>
        <dbReference type="Proteomes" id="UP000254785"/>
    </source>
</evidence>
<evidence type="ECO:0000313" key="51">
    <source>
        <dbReference type="Proteomes" id="UP000441160"/>
    </source>
</evidence>
<reference evidence="25 62" key="22">
    <citation type="submission" date="2020-10" db="EMBL/GenBank/DDBJ databases">
        <title>Analysis of Genomes of Bacterial Isolates from Lameness Outbreaks in Broilers.</title>
        <authorList>
            <person name="Rhoads D."/>
            <person name="Ekesi N.S."/>
        </authorList>
    </citation>
    <scope>NUCLEOTIDE SEQUENCE [LARGE SCALE GENOMIC DNA]</scope>
    <source>
        <strain evidence="25 62">1409</strain>
    </source>
</reference>
<dbReference type="Proteomes" id="UP000509796">
    <property type="component" value="Chromosome"/>
</dbReference>
<accession>A0A024L5S8</accession>
<evidence type="ECO:0000313" key="61">
    <source>
        <dbReference type="Proteomes" id="UP000538406"/>
    </source>
</evidence>
<dbReference type="Proteomes" id="UP000532204">
    <property type="component" value="Unassembled WGS sequence"/>
</dbReference>
<dbReference type="Proteomes" id="UP000249482">
    <property type="component" value="Unassembled WGS sequence"/>
</dbReference>
<dbReference type="EMBL" id="UGDC01000003">
    <property type="protein sequence ID" value="STJ82106.1"/>
    <property type="molecule type" value="Genomic_DNA"/>
</dbReference>
<organism evidence="10 37">
    <name type="scientific">Escherichia coli</name>
    <dbReference type="NCBI Taxonomy" id="562"/>
    <lineage>
        <taxon>Bacteria</taxon>
        <taxon>Pseudomonadati</taxon>
        <taxon>Pseudomonadota</taxon>
        <taxon>Gammaproteobacteria</taxon>
        <taxon>Enterobacterales</taxon>
        <taxon>Enterobacteriaceae</taxon>
        <taxon>Escherichia</taxon>
    </lineage>
</organism>
<evidence type="ECO:0000313" key="38">
    <source>
        <dbReference type="Proteomes" id="UP000188855"/>
    </source>
</evidence>
<dbReference type="Proteomes" id="UP000531813">
    <property type="component" value="Unassembled WGS sequence"/>
</dbReference>
<evidence type="ECO:0000313" key="22">
    <source>
        <dbReference type="EMBL" id="OOK30532.1"/>
    </source>
</evidence>
<evidence type="ECO:0000313" key="39">
    <source>
        <dbReference type="Proteomes" id="UP000249482"/>
    </source>
</evidence>
<dbReference type="Proteomes" id="UP000846355">
    <property type="component" value="Unassembled WGS sequence"/>
</dbReference>
<evidence type="ECO:0000313" key="20">
    <source>
        <dbReference type="EMBL" id="NYP84435.1"/>
    </source>
</evidence>
<dbReference type="Proteomes" id="UP000436482">
    <property type="component" value="Unassembled WGS sequence"/>
</dbReference>
<reference evidence="26" key="24">
    <citation type="submission" date="2021-02" db="EMBL/GenBank/DDBJ databases">
        <title>Co-localization of colistin and carbapenem -resistance genes on a novel transferable IncHI2 plasmid in Escherichia coli from chicken-origin.</title>
        <authorList>
            <person name="Hoffmann M."/>
            <person name="Balkey M."/>
            <person name="Ronco T."/>
            <person name="Hendriksen R.S."/>
        </authorList>
    </citation>
    <scope>NUCLEOTIDE SEQUENCE</scope>
    <source>
        <strain evidence="26">CFSAN083829</strain>
    </source>
</reference>
<dbReference type="Proteomes" id="UP000359125">
    <property type="component" value="Unassembled WGS sequence"/>
</dbReference>
<evidence type="ECO:0000313" key="19">
    <source>
        <dbReference type="EMBL" id="NEM86525.1"/>
    </source>
</evidence>
<evidence type="ECO:0000313" key="60">
    <source>
        <dbReference type="Proteomes" id="UP000532204"/>
    </source>
</evidence>
<dbReference type="EMBL" id="AASWKH010000008">
    <property type="protein sequence ID" value="EFH6095085.1"/>
    <property type="molecule type" value="Genomic_DNA"/>
</dbReference>
<protein>
    <submittedName>
        <fullName evidence="10">Primosomal replication protein N</fullName>
    </submittedName>
</protein>
<reference evidence="40 41" key="5">
    <citation type="submission" date="2018-06" db="EMBL/GenBank/DDBJ databases">
        <authorList>
            <consortium name="Pathogen Informatics"/>
            <person name="Doyle S."/>
        </authorList>
    </citation>
    <scope>NUCLEOTIDE SEQUENCE [LARGE SCALE GENOMIC DNA]</scope>
    <source>
        <strain evidence="27 40">NCTC10279</strain>
        <strain evidence="32 42">NCTC13148</strain>
        <strain evidence="31 43">NCTC8500</strain>
        <strain evidence="28 44">NCTC9045</strain>
        <strain evidence="29 45">NCTC9117</strain>
        <strain evidence="30 41">NCTC9962</strain>
    </source>
</reference>
<evidence type="ECO:0000313" key="52">
    <source>
        <dbReference type="Proteomes" id="UP000460351"/>
    </source>
</evidence>
<evidence type="ECO:0000313" key="42">
    <source>
        <dbReference type="Proteomes" id="UP000254255"/>
    </source>
</evidence>
<dbReference type="EMBL" id="AASHPR010000030">
    <property type="protein sequence ID" value="EFC3526071.1"/>
    <property type="molecule type" value="Genomic_DNA"/>
</dbReference>
<dbReference type="Proteomes" id="UP000538406">
    <property type="component" value="Unassembled WGS sequence"/>
</dbReference>
<dbReference type="EMBL" id="JABUPJ010000004">
    <property type="protein sequence ID" value="NYQ38134.1"/>
    <property type="molecule type" value="Genomic_DNA"/>
</dbReference>
<dbReference type="EMBL" id="QKWZ01000314">
    <property type="protein sequence ID" value="PZT66117.1"/>
    <property type="molecule type" value="Genomic_DNA"/>
</dbReference>
<reference evidence="36" key="26">
    <citation type="journal article" date="2023" name="Front. Microbiol.">
        <title>Virotyping and genetic antimicrobial susceptibility testing of porcine ETEC/STEC strains and associated plasmid types.</title>
        <authorList>
            <person name="Vereecke N."/>
            <person name="Van Hoorde S."/>
            <person name="Sperling D."/>
            <person name="Theuns S."/>
            <person name="Devriendt B."/>
            <person name="Cox E."/>
        </authorList>
    </citation>
    <scope>NUCLEOTIDE SEQUENCE</scope>
    <source>
        <strain evidence="36">ETEC4085</strain>
    </source>
</reference>
<dbReference type="FunFam" id="1.20.1270.340:FF:000001">
    <property type="entry name" value="Primosomal replication protein N"/>
    <property type="match status" value="1"/>
</dbReference>
<evidence type="ECO:0000313" key="48">
    <source>
        <dbReference type="Proteomes" id="UP000359125"/>
    </source>
</evidence>
<evidence type="ECO:0000313" key="54">
    <source>
        <dbReference type="Proteomes" id="UP000509796"/>
    </source>
</evidence>
<dbReference type="Proteomes" id="UP000517067">
    <property type="component" value="Unassembled WGS sequence"/>
</dbReference>
<dbReference type="EMBL" id="CP122634">
    <property type="protein sequence ID" value="WHI00944.1"/>
    <property type="molecule type" value="Genomic_DNA"/>
</dbReference>
<dbReference type="EMBL" id="CP063369">
    <property type="protein sequence ID" value="QOY33251.1"/>
    <property type="molecule type" value="Genomic_DNA"/>
</dbReference>
<evidence type="ECO:0000313" key="16">
    <source>
        <dbReference type="EMBL" id="MWR87498.1"/>
    </source>
</evidence>
<dbReference type="Proteomes" id="UP000521991">
    <property type="component" value="Unassembled WGS sequence"/>
</dbReference>
<evidence type="ECO:0000313" key="1">
    <source>
        <dbReference type="EMBL" id="EFC3526071.1"/>
    </source>
</evidence>
<dbReference type="EMBL" id="UGED01000007">
    <property type="protein sequence ID" value="STL42158.1"/>
    <property type="molecule type" value="Genomic_DNA"/>
</dbReference>
<evidence type="ECO:0000313" key="10">
    <source>
        <dbReference type="EMBL" id="KPO12263.1"/>
    </source>
</evidence>
<dbReference type="NCBIfam" id="NF007500">
    <property type="entry name" value="PRK10093.1"/>
    <property type="match status" value="1"/>
</dbReference>
<reference evidence="3 56" key="16">
    <citation type="submission" date="2020-02" db="EMBL/GenBank/DDBJ databases">
        <authorList>
            <consortium name="PulseNet: The National Subtyping Network for Foodborne Disease Surveillance"/>
            <person name="Tarr C.L."/>
            <person name="Trees E."/>
            <person name="Katz L.S."/>
            <person name="Carleton-Romer H.A."/>
            <person name="Stroika S."/>
            <person name="Kucerova Z."/>
            <person name="Roache K.F."/>
            <person name="Sabol A.L."/>
            <person name="Besser J."/>
            <person name="Gerner-Smidt P."/>
        </authorList>
    </citation>
    <scope>NUCLEOTIDE SEQUENCE [LARGE SCALE GENOMIC DNA]</scope>
    <source>
        <strain evidence="3 56">PNUSAE004166</strain>
    </source>
</reference>
<reference evidence="19 53" key="17">
    <citation type="submission" date="2020-02" db="EMBL/GenBank/DDBJ databases">
        <authorList>
            <person name="Subbiah M."/>
            <person name="Call D."/>
        </authorList>
    </citation>
    <scope>NUCLEOTIDE SEQUENCE [LARGE SCALE GENOMIC DNA]</scope>
    <source>
        <strain evidence="19 53">8375wC2</strain>
    </source>
</reference>
<reference evidence="9" key="25">
    <citation type="submission" date="2021-03" db="EMBL/GenBank/DDBJ databases">
        <authorList>
            <consortium name="NCBI Pathogen Detection Project"/>
        </authorList>
    </citation>
    <scope>NUCLEOTIDE SEQUENCE</scope>
    <source>
        <strain evidence="9">Escherichia coli</strain>
        <strain evidence="8">EuSCAPE_DE065</strain>
    </source>
</reference>
<dbReference type="Gene3D" id="1.20.1270.340">
    <property type="match status" value="1"/>
</dbReference>
<evidence type="ECO:0000313" key="17">
    <source>
        <dbReference type="EMBL" id="MWU30080.1"/>
    </source>
</evidence>
<dbReference type="EMBL" id="MPAF01000006">
    <property type="protein sequence ID" value="OOK30532.1"/>
    <property type="molecule type" value="Genomic_DNA"/>
</dbReference>
<evidence type="ECO:0000313" key="14">
    <source>
        <dbReference type="EMBL" id="MQK22944.1"/>
    </source>
</evidence>
<evidence type="ECO:0000313" key="43">
    <source>
        <dbReference type="Proteomes" id="UP000254429"/>
    </source>
</evidence>
<dbReference type="EMBL" id="SQQU01000014">
    <property type="protein sequence ID" value="MQS30974.1"/>
    <property type="molecule type" value="Genomic_DNA"/>
</dbReference>
<dbReference type="EMBL" id="UGDD01000002">
    <property type="protein sequence ID" value="STJ56295.1"/>
    <property type="molecule type" value="Genomic_DNA"/>
</dbReference>
<dbReference type="EMBL" id="WUIY01000017">
    <property type="protein sequence ID" value="MXI73887.1"/>
    <property type="molecule type" value="Genomic_DNA"/>
</dbReference>
<evidence type="ECO:0000313" key="25">
    <source>
        <dbReference type="EMBL" id="QOY33251.1"/>
    </source>
</evidence>
<evidence type="ECO:0000313" key="15">
    <source>
        <dbReference type="EMBL" id="MQS30974.1"/>
    </source>
</evidence>
<evidence type="ECO:0000313" key="34">
    <source>
        <dbReference type="EMBL" id="TXT01691.1"/>
    </source>
</evidence>
<evidence type="ECO:0000313" key="3">
    <source>
        <dbReference type="EMBL" id="EFH0364153.1"/>
    </source>
</evidence>
<evidence type="ECO:0000313" key="49">
    <source>
        <dbReference type="Proteomes" id="UP000436141"/>
    </source>
</evidence>
<evidence type="ECO:0000313" key="11">
    <source>
        <dbReference type="EMBL" id="MBA6240124.1"/>
    </source>
</evidence>
<evidence type="ECO:0000313" key="53">
    <source>
        <dbReference type="Proteomes" id="UP000469708"/>
    </source>
</evidence>
<sequence length="175" mass="20375">MKTALLLEKLEGQLATLRQRCAPVSQFATLSARFDRHLFQTRATTLQACLDEAGDNLAALRHAVEQQQLPQVAWLAEHLAAQLEAIAREASAWSLREWDSAPPKIARWQRKRIQHQDFERRLREMVAERRARLARVTDLVEQQTLHREVEAYEARLARCRHALEKIENRLARLTR</sequence>
<reference evidence="5 58" key="13">
    <citation type="submission" date="2019-12" db="EMBL/GenBank/DDBJ databases">
        <authorList>
            <consortium name="NARMS: The National Antimicrobial Resistance Monitoring System"/>
        </authorList>
    </citation>
    <scope>NUCLEOTIDE SEQUENCE [LARGE SCALE GENOMIC DNA]</scope>
    <source>
        <strain evidence="2 60">CVM N18EC122</strain>
        <strain evidence="5 58">CVM N19EC0510</strain>
        <strain evidence="1 61">FSIS11705178</strain>
    </source>
</reference>
<dbReference type="EMBL" id="WTQQ01000026">
    <property type="protein sequence ID" value="MWR87498.1"/>
    <property type="molecule type" value="Genomic_DNA"/>
</dbReference>
<dbReference type="Proteomes" id="UP000254785">
    <property type="component" value="Unassembled WGS sequence"/>
</dbReference>
<evidence type="ECO:0000313" key="26">
    <source>
        <dbReference type="EMBL" id="QRZ98685.1"/>
    </source>
</evidence>
<evidence type="ECO:0000313" key="40">
    <source>
        <dbReference type="Proteomes" id="UP000250385"/>
    </source>
</evidence>
<evidence type="ECO:0000313" key="33">
    <source>
        <dbReference type="EMBL" id="TXQ36994.1"/>
    </source>
</evidence>
<dbReference type="Proteomes" id="UP000250385">
    <property type="component" value="Unassembled WGS sequence"/>
</dbReference>
<dbReference type="Proteomes" id="UP001179946">
    <property type="component" value="Chromosome"/>
</dbReference>
<dbReference type="SMR" id="A0A024L5S8"/>
<dbReference type="EMBL" id="LDYI01000087">
    <property type="protein sequence ID" value="KPO12263.1"/>
    <property type="molecule type" value="Genomic_DNA"/>
</dbReference>
<reference evidence="24" key="14">
    <citation type="journal article" date="2020" name="Int. J. Antimicrob. Agents">
        <title>Identification and characterisation of fosfomycin resistance in Escherichia coli urinary tract infection isolates from Australia.</title>
        <authorList>
            <person name="Mowlaboccus S."/>
            <person name="Daley D."/>
            <person name="Pang S."/>
            <person name="Gottlieb T."/>
            <person name="Merlino J."/>
            <person name="Nimmo G.R."/>
            <person name="George N."/>
            <person name="Korman T.M."/>
            <person name="Streitberg R."/>
            <person name="Robson J."/>
            <person name="Peachey G."/>
            <person name="Collignon P."/>
            <person name="Bradbury S."/>
            <person name="Colombi E."/>
            <person name="Ramsay J.P."/>
            <person name="Rogers B.A."/>
            <person name="Coombs G.W."/>
        </authorList>
    </citation>
    <scope>NUCLEOTIDE SEQUENCE</scope>
    <source>
        <strain evidence="24">EC2</strain>
    </source>
</reference>
<dbReference type="Proteomes" id="UP000321461">
    <property type="component" value="Unassembled WGS sequence"/>
</dbReference>
<evidence type="ECO:0000313" key="13">
    <source>
        <dbReference type="EMBL" id="MBL6202978.1"/>
    </source>
</evidence>
<evidence type="ECO:0000313" key="59">
    <source>
        <dbReference type="Proteomes" id="UP000531813"/>
    </source>
</evidence>
<reference evidence="18 49" key="11">
    <citation type="submission" date="2019-12" db="EMBL/GenBank/DDBJ databases">
        <title>Enteriobacteria Tanzani isolates_10434.</title>
        <authorList>
            <person name="Subbiah M."/>
            <person name="Call D."/>
        </authorList>
    </citation>
    <scope>NUCLEOTIDE SEQUENCE [LARGE SCALE GENOMIC DNA]</scope>
    <source>
        <strain evidence="18 49">10434wD1</strain>
    </source>
</reference>
<evidence type="ECO:0000313" key="55">
    <source>
        <dbReference type="Proteomes" id="UP000517067"/>
    </source>
</evidence>
<dbReference type="Proteomes" id="UP000441160">
    <property type="component" value="Unassembled WGS sequence"/>
</dbReference>
<evidence type="ECO:0000313" key="41">
    <source>
        <dbReference type="Proteomes" id="UP000254052"/>
    </source>
</evidence>
<evidence type="ECO:0000313" key="2">
    <source>
        <dbReference type="EMBL" id="EFC9748966.1"/>
    </source>
</evidence>
<dbReference type="EMBL" id="JACGTG010000001">
    <property type="protein sequence ID" value="MBA6240124.1"/>
    <property type="molecule type" value="Genomic_DNA"/>
</dbReference>
<evidence type="ECO:0000313" key="18">
    <source>
        <dbReference type="EMBL" id="MXI73887.1"/>
    </source>
</evidence>
<evidence type="ECO:0000313" key="24">
    <source>
        <dbReference type="EMBL" id="QLG58764.1"/>
    </source>
</evidence>
<proteinExistence type="predicted"/>
<dbReference type="InterPro" id="IPR038338">
    <property type="entry name" value="PriC_sf"/>
</dbReference>
<reference evidence="54" key="18">
    <citation type="submission" date="2020-06" db="EMBL/GenBank/DDBJ databases">
        <title>Identification and Characterisation of Fosfomycin Resistance in Escherichia coli Urinary Tract Infection Isolates from Australia.</title>
        <authorList>
            <person name="Mowlaboccus S."/>
            <person name="Daley D."/>
            <person name="Pang S."/>
            <person name="Gottlieb T."/>
            <person name="Nimmo G.R."/>
            <person name="George N."/>
            <person name="Korman T.M."/>
            <person name="Strietberg R."/>
            <person name="Robson J."/>
            <person name="Peachey G."/>
            <person name="Collignon P."/>
            <person name="Bradbury S."/>
            <person name="Colombi E."/>
            <person name="Ramsay J.P."/>
            <person name="Rogers B.A."/>
            <person name="Coombs G.W."/>
        </authorList>
    </citation>
    <scope>NUCLEOTIDE SEQUENCE [LARGE SCALE GENOMIC DNA]</scope>
    <source>
        <strain evidence="54">EC2</strain>
    </source>
</reference>
<evidence type="ECO:0000313" key="7">
    <source>
        <dbReference type="EMBL" id="EMM0024357.1"/>
    </source>
</evidence>
<dbReference type="AlphaFoldDB" id="A0A024L5S8"/>
<dbReference type="Proteomes" id="UP000436141">
    <property type="component" value="Unassembled WGS sequence"/>
</dbReference>
<dbReference type="EMBL" id="UASG01000005">
    <property type="protein sequence ID" value="SPX28111.1"/>
    <property type="molecule type" value="Genomic_DNA"/>
</dbReference>
<reference evidence="13" key="23">
    <citation type="submission" date="2021-01" db="EMBL/GenBank/DDBJ databases">
        <title>Genomes of Escherichia coli STEC strains from raw meat-based diets for companion animals.</title>
        <authorList>
            <person name="Stevens M.J.A."/>
            <person name="Stephan R."/>
        </authorList>
    </citation>
    <scope>NUCLEOTIDE SEQUENCE</scope>
    <source>
        <strain evidence="13">ATC7-7</strain>
    </source>
</reference>
<dbReference type="Proteomes" id="UP000321295">
    <property type="component" value="Unassembled WGS sequence"/>
</dbReference>
<dbReference type="EMBL" id="JAETYU010000007">
    <property type="protein sequence ID" value="MBL6202978.1"/>
    <property type="molecule type" value="Genomic_DNA"/>
</dbReference>
<evidence type="ECO:0000313" key="50">
    <source>
        <dbReference type="Proteomes" id="UP000436482"/>
    </source>
</evidence>
<dbReference type="Proteomes" id="UP000581425">
    <property type="component" value="Unassembled WGS sequence"/>
</dbReference>
<evidence type="ECO:0000313" key="5">
    <source>
        <dbReference type="EMBL" id="EFH6095085.1"/>
    </source>
</evidence>
<evidence type="ECO:0000313" key="4">
    <source>
        <dbReference type="EMBL" id="EFH5891399.1"/>
    </source>
</evidence>
<gene>
    <name evidence="1" type="primary">priC</name>
    <name evidence="10" type="ORF">ACU57_11650</name>
    <name evidence="3" type="ORF">BGM66_000529</name>
    <name evidence="22" type="ORF">BMT91_04910</name>
    <name evidence="6" type="ORF">C719_002523</name>
    <name evidence="1" type="ORF">CTR35_003258</name>
    <name evidence="23" type="ORF">DNQ45_12430</name>
    <name evidence="15" type="ORF">E4K51_12450</name>
    <name evidence="2" type="ORF">E6D34_06640</name>
    <name evidence="14" type="ORF">EIZ93_01210</name>
    <name evidence="25" type="ORF">FOI11_011125</name>
    <name evidence="11" type="ORF">FOI11_08920</name>
    <name evidence="33" type="ORF">FV293_05740</name>
    <name evidence="34" type="ORF">FWK02_11075</name>
    <name evidence="19" type="ORF">G3V95_13605</name>
    <name evidence="21" type="ORF">G4A38_05790</name>
    <name evidence="20" type="ORF">G4A47_04175</name>
    <name evidence="5" type="ORF">GAI89_10490</name>
    <name evidence="4" type="ORF">GOP25_03885</name>
    <name evidence="17" type="ORF">GP944_04630</name>
    <name evidence="16" type="ORF">GP979_04080</name>
    <name evidence="18" type="ORF">GRW05_06195</name>
    <name evidence="8" type="ORF">HMV95_20705</name>
    <name evidence="24" type="ORF">HX136_19145</name>
    <name evidence="35" type="ORF">IDONEFKE_04697</name>
    <name evidence="12" type="ORF">IH772_13130</name>
    <name evidence="9" type="ORF">J0541_001673</name>
    <name evidence="13" type="ORF">JNA68_07115</name>
    <name evidence="26" type="ORF">JNP96_06765</name>
    <name evidence="27" type="ORF">NCTC10279_00290</name>
    <name evidence="32" type="ORF">NCTC13148_06595</name>
    <name evidence="31" type="ORF">NCTC8500_04168</name>
    <name evidence="28" type="ORF">NCTC9045_04274</name>
    <name evidence="29" type="ORF">NCTC9117_04703</name>
    <name evidence="30" type="ORF">NCTC9962_02715</name>
    <name evidence="7" type="ORF">P6223_000869</name>
    <name evidence="36" type="ORF">QDW62_19960</name>
</gene>
<dbReference type="Proteomes" id="UP000050556">
    <property type="component" value="Unassembled WGS sequence"/>
</dbReference>
<dbReference type="Proteomes" id="UP000254503">
    <property type="component" value="Unassembled WGS sequence"/>
</dbReference>
<dbReference type="EMBL" id="JACZOI010000032">
    <property type="protein sequence ID" value="MBE0978225.1"/>
    <property type="molecule type" value="Genomic_DNA"/>
</dbReference>
<dbReference type="EMBL" id="UGET01000006">
    <property type="protein sequence ID" value="STN26164.1"/>
    <property type="molecule type" value="Genomic_DNA"/>
</dbReference>
<dbReference type="Proteomes" id="UP000254052">
    <property type="component" value="Unassembled WGS sequence"/>
</dbReference>
<evidence type="ECO:0000313" key="30">
    <source>
        <dbReference type="EMBL" id="STL42158.1"/>
    </source>
</evidence>
<reference evidence="15 52" key="8">
    <citation type="journal article" date="2019" name="Microorganisms">
        <title>Characteristics of Carbapenem-Resistant and Colistin-Resistant Escherichia coli Co-Producing NDM-1 and MCR-1 from Pig Farms in China.</title>
        <authorList>
            <person name="Peng Z."/>
            <person name="Li X."/>
            <person name="Hu Z."/>
            <person name="Li Z."/>
            <person name="Lv Y."/>
            <person name="Lei M."/>
            <person name="Wu B."/>
            <person name="Chen H."/>
            <person name="Wang X."/>
        </authorList>
    </citation>
    <scope>NUCLEOTIDE SEQUENCE [LARGE SCALE GENOMIC DNA]</scope>
    <source>
        <strain evidence="15 52">RXD010</strain>
    </source>
</reference>
<name>A0A024L5S8_ECOLX</name>
<evidence type="ECO:0000313" key="12">
    <source>
        <dbReference type="EMBL" id="MBE0978225.1"/>
    </source>
</evidence>
<dbReference type="Proteomes" id="UP000188855">
    <property type="component" value="Unassembled WGS sequence"/>
</dbReference>
<dbReference type="EMBL" id="VSBS01000314">
    <property type="protein sequence ID" value="TXT01691.1"/>
    <property type="molecule type" value="Genomic_DNA"/>
</dbReference>
<reference evidence="24" key="19">
    <citation type="submission" date="2020-06" db="EMBL/GenBank/DDBJ databases">
        <authorList>
            <person name="Ramsay J.P."/>
            <person name="Colombi E."/>
            <person name="Mowlaboccus S."/>
        </authorList>
    </citation>
    <scope>NUCLEOTIDE SEQUENCE</scope>
    <source>
        <strain evidence="24">EC2</strain>
    </source>
</reference>
<dbReference type="EMBL" id="JAAGYI010000019">
    <property type="protein sequence ID" value="NEM86525.1"/>
    <property type="molecule type" value="Genomic_DNA"/>
</dbReference>
<dbReference type="Proteomes" id="UP000663166">
    <property type="component" value="Chromosome"/>
</dbReference>
<evidence type="ECO:0000313" key="46">
    <source>
        <dbReference type="Proteomes" id="UP000321295"/>
    </source>
</evidence>
<dbReference type="Proteomes" id="UP000254429">
    <property type="component" value="Unassembled WGS sequence"/>
</dbReference>
<dbReference type="Proteomes" id="UP000531463">
    <property type="component" value="Unassembled WGS sequence"/>
</dbReference>
<dbReference type="Proteomes" id="UP000655659">
    <property type="component" value="Unassembled WGS sequence"/>
</dbReference>
<dbReference type="EMBL" id="VRXD01000006">
    <property type="protein sequence ID" value="TXQ36994.1"/>
    <property type="molecule type" value="Genomic_DNA"/>
</dbReference>
<dbReference type="Proteomes" id="UP000527548">
    <property type="component" value="Unassembled WGS sequence"/>
</dbReference>
<dbReference type="Proteomes" id="UP000460351">
    <property type="component" value="Unassembled WGS sequence"/>
</dbReference>
<evidence type="ECO:0000313" key="56">
    <source>
        <dbReference type="Proteomes" id="UP000521991"/>
    </source>
</evidence>
<evidence type="ECO:0000313" key="63">
    <source>
        <dbReference type="Proteomes" id="UP000629265"/>
    </source>
</evidence>
<dbReference type="InterPro" id="IPR010890">
    <property type="entry name" value="PriC"/>
</dbReference>
<dbReference type="PATRIC" id="fig|562.10472.peg.4178"/>
<reference evidence="23 39" key="4">
    <citation type="submission" date="2018-06" db="EMBL/GenBank/DDBJ databases">
        <title>Draft genome sequence of mcr-1-harboring Escherichia coli isolated from wound infection of a hospitalized patient, in Bolivia.</title>
        <authorList>
            <person name="Munoz M.E."/>
            <person name="Moura Q."/>
            <person name="Ventura P.R.M."/>
            <person name="Bustos L.R."/>
            <person name="Ovando B.G."/>
            <person name="Terrazas D.I.V."/>
            <person name="Yarhui N.B."/>
            <person name="Cerdeira L."/>
            <person name="Lincopan N."/>
        </authorList>
    </citation>
    <scope>NUCLEOTIDE SEQUENCE [LARGE SCALE GENOMIC DNA]</scope>
    <source>
        <strain evidence="23 39">EcMLT</strain>
    </source>
</reference>
<reference evidence="10 37" key="1">
    <citation type="journal article" date="2015" name="Front. Microbiol.">
        <title>Genetic determinants of heat resistance in Escherichia coli.</title>
        <authorList>
            <person name="Mercer R.G."/>
            <person name="Zheng J."/>
            <person name="Garcia-Hernandez R."/>
            <person name="Ruan L."/>
            <person name="Ganzle M.G."/>
            <person name="McMullen L.M."/>
        </authorList>
    </citation>
    <scope>NUCLEOTIDE SEQUENCE [LARGE SCALE GENOMIC DNA]</scope>
    <source>
        <strain evidence="10 37">AW1.3</strain>
    </source>
</reference>
<evidence type="ECO:0000313" key="35">
    <source>
        <dbReference type="EMBL" id="VZR44270.1"/>
    </source>
</evidence>
<dbReference type="EMBL" id="AATJOC010000008">
    <property type="protein sequence ID" value="EFM0253336.1"/>
    <property type="molecule type" value="Genomic_DNA"/>
</dbReference>
<evidence type="ECO:0000313" key="29">
    <source>
        <dbReference type="EMBL" id="STJ82106.1"/>
    </source>
</evidence>
<evidence type="ECO:0000313" key="27">
    <source>
        <dbReference type="EMBL" id="SPX28111.1"/>
    </source>
</evidence>
<dbReference type="Proteomes" id="UP000469708">
    <property type="component" value="Unassembled WGS sequence"/>
</dbReference>
<reference evidence="50 51" key="12">
    <citation type="submission" date="2019-12" db="EMBL/GenBank/DDBJ databases">
        <title>Enteriobacteria Tanzani isolates_8377-8380.</title>
        <authorList>
            <person name="Subbiah M."/>
            <person name="Call D."/>
        </authorList>
    </citation>
    <scope>NUCLEOTIDE SEQUENCE [LARGE SCALE GENOMIC DNA]</scope>
    <source>
        <strain evidence="17 51">8378wB3</strain>
        <strain evidence="16 50">8379wE6</strain>
    </source>
</reference>
<dbReference type="Proteomes" id="UP000629265">
    <property type="component" value="Unassembled WGS sequence"/>
</dbReference>
<evidence type="ECO:0000313" key="47">
    <source>
        <dbReference type="Proteomes" id="UP000321461"/>
    </source>
</evidence>
<reference evidence="11 62" key="20">
    <citation type="submission" date="2020-07" db="EMBL/GenBank/DDBJ databases">
        <title>Analysis of Genomes of Bacterial Isolates from Lameness Outbreaks in Broilers.</title>
        <authorList>
            <person name="Ekesi N.S."/>
            <person name="Alrubaye A."/>
            <person name="Rhoads D."/>
        </authorList>
    </citation>
    <scope>NUCLEOTIDE SEQUENCE [LARGE SCALE GENOMIC DNA]</scope>
    <source>
        <strain evidence="11 62">1409</strain>
    </source>
</reference>
<dbReference type="Proteomes" id="UP000581425">
    <property type="component" value="Chromosome"/>
</dbReference>
<evidence type="ECO:0000313" key="21">
    <source>
        <dbReference type="EMBL" id="NYQ38134.1"/>
    </source>
</evidence>
<reference evidence="46 47" key="9">
    <citation type="submission" date="2019-08" db="EMBL/GenBank/DDBJ databases">
        <title>Whole genome analysis of cultivated E. coli strains isolated from CD patients and healthy donors.</title>
        <authorList>
            <person name="Siniagina M.N."/>
            <person name="Markelova M.I."/>
            <person name="Laikov A.V."/>
            <person name="Boulygina E.A."/>
            <person name="Khusnutdinova D.R."/>
            <person name="Kharchenko A."/>
            <person name="Grigoryeva T.V."/>
        </authorList>
    </citation>
    <scope>NUCLEOTIDE SEQUENCE [LARGE SCALE GENOMIC DNA]</scope>
    <source>
        <strain evidence="33 46">1_45_11</strain>
        <strain evidence="34 47">3_77_5</strain>
    </source>
</reference>
<evidence type="ECO:0000313" key="8">
    <source>
        <dbReference type="EMBL" id="HAJ5960653.1"/>
    </source>
</evidence>
<reference evidence="14 48" key="7">
    <citation type="journal article" date="2019" name="Environ. Health Perspect.">
        <title>Inter-host Transmission of Carbapenemase-Producing Escherichia coli among Humans and Backyard Animals.</title>
        <authorList>
            <person name="Li J."/>
            <person name="Bi Z."/>
            <person name="Ma S."/>
            <person name="Chen B."/>
            <person name="Cai C."/>
            <person name="He J."/>
            <person name="Schwarz S."/>
            <person name="Sun C."/>
            <person name="Zhou Y."/>
            <person name="Yin J."/>
            <person name="Hulth A."/>
            <person name="Wang Y."/>
            <person name="Shen Z."/>
            <person name="Wang S."/>
            <person name="Wu C."/>
            <person name="Nilsson L.E."/>
            <person name="Walsh T.R."/>
            <person name="Borjesson S."/>
            <person name="Shen J."/>
            <person name="Sun Q."/>
            <person name="Wang Y."/>
        </authorList>
    </citation>
    <scope>NUCLEOTIDE SEQUENCE [LARGE SCALE GENOMIC DNA]</scope>
    <source>
        <strain evidence="14 48">A016f</strain>
    </source>
</reference>
<dbReference type="EMBL" id="CACRYR010000367">
    <property type="protein sequence ID" value="VZR44270.1"/>
    <property type="molecule type" value="Genomic_DNA"/>
</dbReference>
<evidence type="ECO:0000313" key="58">
    <source>
        <dbReference type="Proteomes" id="UP000531463"/>
    </source>
</evidence>
<dbReference type="EMBL" id="DABHXT010000043">
    <property type="protein sequence ID" value="HAJ5960653.1"/>
    <property type="molecule type" value="Genomic_DNA"/>
</dbReference>
<reference evidence="12" key="21">
    <citation type="submission" date="2020-09" db="EMBL/GenBank/DDBJ databases">
        <title>Emerging polyconal dissemination of OXA-244-producing E. coli in France.</title>
        <authorList>
            <person name="Emeraud C."/>
            <person name="Girlich D."/>
            <person name="Bonnin R.A."/>
            <person name="Jousset A.B."/>
            <person name="Naas T."/>
            <person name="Dortet L."/>
        </authorList>
    </citation>
    <scope>NUCLEOTIDE SEQUENCE</scope>
    <source>
        <strain evidence="12">225E3</strain>
    </source>
</reference>
<dbReference type="RefSeq" id="WP_000844874.1">
    <property type="nucleotide sequence ID" value="NZ_AP019189.1"/>
</dbReference>
<evidence type="ECO:0000313" key="62">
    <source>
        <dbReference type="Proteomes" id="UP000581425"/>
    </source>
</evidence>
<dbReference type="EMBL" id="UGFG01000001">
    <property type="protein sequence ID" value="STM40319.1"/>
    <property type="molecule type" value="Genomic_DNA"/>
</dbReference>
<dbReference type="Proteomes" id="UP000254255">
    <property type="component" value="Unassembled WGS sequence"/>
</dbReference>
<evidence type="ECO:0000313" key="57">
    <source>
        <dbReference type="Proteomes" id="UP000527548"/>
    </source>
</evidence>
<dbReference type="OMA" id="QHQEYER"/>
<accession>A0A236GSX2</accession>
<reference evidence="6 57" key="6">
    <citation type="submission" date="2018-08" db="EMBL/GenBank/DDBJ databases">
        <authorList>
            <consortium name="GenomeTrakr network: Whole genome sequencing for foodborne pathogen traceback"/>
        </authorList>
    </citation>
    <scope>NUCLEOTIDE SEQUENCE [LARGE SCALE GENOMIC DNA]</scope>
    <source>
        <strain evidence="6 57">AZ-TG73163</strain>
        <strain evidence="4 59">PSU-2243</strain>
    </source>
</reference>
<dbReference type="EMBL" id="RYCF01000002">
    <property type="protein sequence ID" value="MQK22944.1"/>
    <property type="molecule type" value="Genomic_DNA"/>
</dbReference>
<dbReference type="EMBL" id="AASURL010000005">
    <property type="protein sequence ID" value="EFH0364153.1"/>
    <property type="molecule type" value="Genomic_DNA"/>
</dbReference>
<evidence type="ECO:0000313" key="9">
    <source>
        <dbReference type="EMBL" id="HBB1572784.1"/>
    </source>
</evidence>
<dbReference type="EMBL" id="CP070393">
    <property type="protein sequence ID" value="QRZ98685.1"/>
    <property type="molecule type" value="Genomic_DNA"/>
</dbReference>
<reference evidence="22 38" key="2">
    <citation type="submission" date="2016-10" db="EMBL/GenBank/DDBJ databases">
        <title>Whole genome sequences of antibiotic resistant commensal Escherichia coli from healthy Australian adults.</title>
        <authorList>
            <person name="Moran R.A."/>
            <person name="Anantham S."/>
            <person name="Nigro S.J."/>
            <person name="Holt K.E."/>
            <person name="Hall R.M."/>
        </authorList>
    </citation>
    <scope>NUCLEOTIDE SEQUENCE [LARGE SCALE GENOMIC DNA]</scope>
    <source>
        <strain evidence="22 38">2.3-R4</strain>
    </source>
</reference>
<dbReference type="Pfam" id="PF07445">
    <property type="entry name" value="PriC"/>
    <property type="match status" value="1"/>
</dbReference>
<evidence type="ECO:0000313" key="6">
    <source>
        <dbReference type="EMBL" id="EFM0253336.1"/>
    </source>
</evidence>
<evidence type="ECO:0000313" key="23">
    <source>
        <dbReference type="EMBL" id="PZT66117.1"/>
    </source>
</evidence>
<reference evidence="20 55" key="15">
    <citation type="journal article" date="2020" name="J. Appl. Microbiol.">
        <title>Genetic characterization of Shigatoxigenic and enteropathogenic Escherichia coli O80:H2 from diarrheic and septicemic calves and relatedness to human Shigatoxigenic E. coli O80:H2.</title>
        <authorList>
            <person name="Habets A."/>
            <person name="Crombe F."/>
            <person name="Nakamura K."/>
            <person name="Guerin V."/>
            <person name="De Rauw K."/>
            <person name="Pierard D."/>
            <person name="Saulmont M."/>
            <person name="Hayashi T."/>
            <person name="Mainil J.G."/>
            <person name="Thiry D."/>
        </authorList>
    </citation>
    <scope>NUCLEOTIDE SEQUENCE [LARGE SCALE GENOMIC DNA]</scope>
    <source>
        <strain evidence="21">EH3306</strain>
        <strain evidence="20 55">EH3307</strain>
    </source>
</reference>
<dbReference type="EMBL" id="AASEBA010000009">
    <property type="protein sequence ID" value="EFC9748966.1"/>
    <property type="molecule type" value="Genomic_DNA"/>
</dbReference>
<evidence type="ECO:0000313" key="36">
    <source>
        <dbReference type="EMBL" id="WHI00944.1"/>
    </source>
</evidence>
<reference evidence="7" key="27">
    <citation type="submission" date="2024-02" db="EMBL/GenBank/DDBJ databases">
        <authorList>
            <consortium name="Clinical and Environmental Microbiology Branch: Whole genome sequencing antimicrobial resistance pathogens in the healthcare setting"/>
        </authorList>
    </citation>
    <scope>NUCLEOTIDE SEQUENCE</scope>
    <source>
        <strain evidence="7">2023CK-00345</strain>
    </source>
</reference>
<dbReference type="Proteomes" id="UP000870292">
    <property type="component" value="Unassembled WGS sequence"/>
</dbReference>
<evidence type="ECO:0000313" key="44">
    <source>
        <dbReference type="Proteomes" id="UP000254503"/>
    </source>
</evidence>
<evidence type="ECO:0000313" key="32">
    <source>
        <dbReference type="EMBL" id="STN26164.1"/>
    </source>
</evidence>
<evidence type="ECO:0000313" key="31">
    <source>
        <dbReference type="EMBL" id="STM40319.1"/>
    </source>
</evidence>
<dbReference type="Proteomes" id="UP000540485">
    <property type="component" value="Unassembled WGS sequence"/>
</dbReference>
<evidence type="ECO:0000313" key="37">
    <source>
        <dbReference type="Proteomes" id="UP000050556"/>
    </source>
</evidence>
<dbReference type="EMBL" id="JABUPU010000004">
    <property type="protein sequence ID" value="NYP84435.1"/>
    <property type="molecule type" value="Genomic_DNA"/>
</dbReference>
<dbReference type="EMBL" id="AASWIS010000003">
    <property type="protein sequence ID" value="EFH5891399.1"/>
    <property type="molecule type" value="Genomic_DNA"/>
</dbReference>
<reference evidence="35 63" key="10">
    <citation type="submission" date="2019-11" db="EMBL/GenBank/DDBJ databases">
        <authorList>
            <person name="Haines EK M."/>
        </authorList>
    </citation>
    <scope>NUCLEOTIDE SEQUENCE [LARGE SCALE GENOMIC DNA]</scope>
    <source>
        <strain evidence="35">KR2729</strain>
    </source>
</reference>
<dbReference type="EMBL" id="ABLFQU030000007">
    <property type="protein sequence ID" value="EMM0024357.1"/>
    <property type="molecule type" value="Genomic_DNA"/>
</dbReference>
<evidence type="ECO:0000313" key="28">
    <source>
        <dbReference type="EMBL" id="STJ56295.1"/>
    </source>
</evidence>
<dbReference type="EMBL" id="DADUEU010000008">
    <property type="protein sequence ID" value="HBB1572784.1"/>
    <property type="molecule type" value="Genomic_DNA"/>
</dbReference>